<comment type="caution">
    <text evidence="4">The sequence shown here is derived from an EMBL/GenBank/DDBJ whole genome shotgun (WGS) entry which is preliminary data.</text>
</comment>
<keyword evidence="2" id="KW-0963">Cytoplasm</keyword>
<dbReference type="GO" id="GO:0005829">
    <property type="term" value="C:cytosol"/>
    <property type="evidence" value="ECO:0007669"/>
    <property type="project" value="TreeGrafter"/>
</dbReference>
<dbReference type="Gene3D" id="3.30.300.20">
    <property type="match status" value="1"/>
</dbReference>
<protein>
    <recommendedName>
        <fullName evidence="2">Ribosome-binding factor A</fullName>
    </recommendedName>
</protein>
<keyword evidence="5" id="KW-1185">Reference proteome</keyword>
<evidence type="ECO:0000256" key="2">
    <source>
        <dbReference type="HAMAP-Rule" id="MF_00003"/>
    </source>
</evidence>
<dbReference type="RefSeq" id="WP_146596087.1">
    <property type="nucleotide sequence ID" value="NZ_SJPT01000007.1"/>
</dbReference>
<evidence type="ECO:0000313" key="5">
    <source>
        <dbReference type="Proteomes" id="UP000316304"/>
    </source>
</evidence>
<feature type="compositionally biased region" description="Basic and acidic residues" evidence="3">
    <location>
        <begin position="139"/>
        <end position="150"/>
    </location>
</feature>
<dbReference type="SUPFAM" id="SSF89919">
    <property type="entry name" value="Ribosome-binding factor A, RbfA"/>
    <property type="match status" value="1"/>
</dbReference>
<comment type="subunit">
    <text evidence="2">Monomer. Binds 30S ribosomal subunits, but not 50S ribosomal subunits or 70S ribosomes.</text>
</comment>
<gene>
    <name evidence="2 4" type="primary">rbfA</name>
    <name evidence="4" type="ORF">Pla52o_39790</name>
</gene>
<comment type="subcellular location">
    <subcellularLocation>
        <location evidence="2">Cytoplasm</location>
    </subcellularLocation>
</comment>
<dbReference type="InterPro" id="IPR023799">
    <property type="entry name" value="RbfA_dom_sf"/>
</dbReference>
<feature type="region of interest" description="Disordered" evidence="3">
    <location>
        <begin position="113"/>
        <end position="150"/>
    </location>
</feature>
<dbReference type="EMBL" id="SJPT01000007">
    <property type="protein sequence ID" value="TWU20947.1"/>
    <property type="molecule type" value="Genomic_DNA"/>
</dbReference>
<comment type="function">
    <text evidence="2">One of several proteins that assist in the late maturation steps of the functional core of the 30S ribosomal subunit. Associates with free 30S ribosomal subunits (but not with 30S subunits that are part of 70S ribosomes or polysomes). Required for efficient processing of 16S rRNA. May interact with the 5'-terminal helix region of 16S rRNA.</text>
</comment>
<dbReference type="Pfam" id="PF02033">
    <property type="entry name" value="RBFA"/>
    <property type="match status" value="1"/>
</dbReference>
<dbReference type="GO" id="GO:0030490">
    <property type="term" value="P:maturation of SSU-rRNA"/>
    <property type="evidence" value="ECO:0007669"/>
    <property type="project" value="UniProtKB-UniRule"/>
</dbReference>
<dbReference type="GO" id="GO:0043024">
    <property type="term" value="F:ribosomal small subunit binding"/>
    <property type="evidence" value="ECO:0007669"/>
    <property type="project" value="TreeGrafter"/>
</dbReference>
<dbReference type="InterPro" id="IPR000238">
    <property type="entry name" value="RbfA"/>
</dbReference>
<dbReference type="Proteomes" id="UP000316304">
    <property type="component" value="Unassembled WGS sequence"/>
</dbReference>
<dbReference type="AlphaFoldDB" id="A0A5C6CAG9"/>
<sequence length="150" mass="16531">MSRRLLKAAEAIREVVASTILTEVRDPRIKDVTVIGVQVSPDMREAKVSVSVMGNENQQQLAIRGLQNSAGFLQSKIANRIEARYTPKLTFTLDKGLQNALVVSELLNKIKQEKTGNELPTELESGEIAEPIENTEVSEDSRSPESDSQP</sequence>
<proteinExistence type="inferred from homology"/>
<dbReference type="PANTHER" id="PTHR33515:SF1">
    <property type="entry name" value="RIBOSOME-BINDING FACTOR A, CHLOROPLASTIC-RELATED"/>
    <property type="match status" value="1"/>
</dbReference>
<keyword evidence="1 2" id="KW-0690">Ribosome biogenesis</keyword>
<dbReference type="PANTHER" id="PTHR33515">
    <property type="entry name" value="RIBOSOME-BINDING FACTOR A, CHLOROPLASTIC-RELATED"/>
    <property type="match status" value="1"/>
</dbReference>
<dbReference type="OrthoDB" id="307788at2"/>
<comment type="similarity">
    <text evidence="2">Belongs to the RbfA family.</text>
</comment>
<dbReference type="InterPro" id="IPR015946">
    <property type="entry name" value="KH_dom-like_a/b"/>
</dbReference>
<evidence type="ECO:0000256" key="3">
    <source>
        <dbReference type="SAM" id="MobiDB-lite"/>
    </source>
</evidence>
<dbReference type="NCBIfam" id="TIGR00082">
    <property type="entry name" value="rbfA"/>
    <property type="match status" value="1"/>
</dbReference>
<evidence type="ECO:0000313" key="4">
    <source>
        <dbReference type="EMBL" id="TWU20947.1"/>
    </source>
</evidence>
<accession>A0A5C6CAG9</accession>
<organism evidence="4 5">
    <name type="scientific">Novipirellula galeiformis</name>
    <dbReference type="NCBI Taxonomy" id="2528004"/>
    <lineage>
        <taxon>Bacteria</taxon>
        <taxon>Pseudomonadati</taxon>
        <taxon>Planctomycetota</taxon>
        <taxon>Planctomycetia</taxon>
        <taxon>Pirellulales</taxon>
        <taxon>Pirellulaceae</taxon>
        <taxon>Novipirellula</taxon>
    </lineage>
</organism>
<evidence type="ECO:0000256" key="1">
    <source>
        <dbReference type="ARBA" id="ARBA00022517"/>
    </source>
</evidence>
<name>A0A5C6CAG9_9BACT</name>
<reference evidence="4 5" key="1">
    <citation type="submission" date="2019-02" db="EMBL/GenBank/DDBJ databases">
        <title>Deep-cultivation of Planctomycetes and their phenomic and genomic characterization uncovers novel biology.</title>
        <authorList>
            <person name="Wiegand S."/>
            <person name="Jogler M."/>
            <person name="Boedeker C."/>
            <person name="Pinto D."/>
            <person name="Vollmers J."/>
            <person name="Rivas-Marin E."/>
            <person name="Kohn T."/>
            <person name="Peeters S.H."/>
            <person name="Heuer A."/>
            <person name="Rast P."/>
            <person name="Oberbeckmann S."/>
            <person name="Bunk B."/>
            <person name="Jeske O."/>
            <person name="Meyerdierks A."/>
            <person name="Storesund J.E."/>
            <person name="Kallscheuer N."/>
            <person name="Luecker S."/>
            <person name="Lage O.M."/>
            <person name="Pohl T."/>
            <person name="Merkel B.J."/>
            <person name="Hornburger P."/>
            <person name="Mueller R.-W."/>
            <person name="Bruemmer F."/>
            <person name="Labrenz M."/>
            <person name="Spormann A.M."/>
            <person name="Op Den Camp H."/>
            <person name="Overmann J."/>
            <person name="Amann R."/>
            <person name="Jetten M.S.M."/>
            <person name="Mascher T."/>
            <person name="Medema M.H."/>
            <person name="Devos D.P."/>
            <person name="Kaster A.-K."/>
            <person name="Ovreas L."/>
            <person name="Rohde M."/>
            <person name="Galperin M.Y."/>
            <person name="Jogler C."/>
        </authorList>
    </citation>
    <scope>NUCLEOTIDE SEQUENCE [LARGE SCALE GENOMIC DNA]</scope>
    <source>
        <strain evidence="4 5">Pla52o</strain>
    </source>
</reference>
<dbReference type="HAMAP" id="MF_00003">
    <property type="entry name" value="RbfA"/>
    <property type="match status" value="1"/>
</dbReference>